<sequence length="199" mass="22928">MVMPTCVPRRSIELTQNEDTIQSAYEFWNNLTSQQRQHVEQCLQNYGVSVDIQSNPQYVLDFVTIAKEILLQIPIGQILPQRIQPTSISVNRSNLLNNIQMAMSHQLDPNLHNSERSNLHQQGLITNTNHQQMLRIHGPHVMSQMPNFSQNSMQQFSLQAVYMPVLQQESNMLRQTQINANPDVQAFIDTYGSLQNFPR</sequence>
<reference evidence="2" key="1">
    <citation type="submission" date="2022-11" db="UniProtKB">
        <authorList>
            <consortium name="WormBaseParasite"/>
        </authorList>
    </citation>
    <scope>IDENTIFICATION</scope>
</reference>
<dbReference type="AlphaFoldDB" id="A0A914BVL6"/>
<evidence type="ECO:0000313" key="1">
    <source>
        <dbReference type="Proteomes" id="UP000887540"/>
    </source>
</evidence>
<dbReference type="WBParaSite" id="ACRNAN_Path_1098.g4207.t1">
    <property type="protein sequence ID" value="ACRNAN_Path_1098.g4207.t1"/>
    <property type="gene ID" value="ACRNAN_Path_1098.g4207"/>
</dbReference>
<dbReference type="Proteomes" id="UP000887540">
    <property type="component" value="Unplaced"/>
</dbReference>
<organism evidence="1 2">
    <name type="scientific">Acrobeloides nanus</name>
    <dbReference type="NCBI Taxonomy" id="290746"/>
    <lineage>
        <taxon>Eukaryota</taxon>
        <taxon>Metazoa</taxon>
        <taxon>Ecdysozoa</taxon>
        <taxon>Nematoda</taxon>
        <taxon>Chromadorea</taxon>
        <taxon>Rhabditida</taxon>
        <taxon>Tylenchina</taxon>
        <taxon>Cephalobomorpha</taxon>
        <taxon>Cephaloboidea</taxon>
        <taxon>Cephalobidae</taxon>
        <taxon>Acrobeloides</taxon>
    </lineage>
</organism>
<accession>A0A914BVL6</accession>
<proteinExistence type="predicted"/>
<name>A0A914BVL6_9BILA</name>
<keyword evidence="1" id="KW-1185">Reference proteome</keyword>
<evidence type="ECO:0000313" key="2">
    <source>
        <dbReference type="WBParaSite" id="ACRNAN_Path_1098.g4207.t1"/>
    </source>
</evidence>
<protein>
    <submittedName>
        <fullName evidence="2">Uncharacterized protein</fullName>
    </submittedName>
</protein>